<dbReference type="AlphaFoldDB" id="A0A1G8YLT8"/>
<reference evidence="1 2" key="1">
    <citation type="submission" date="2016-10" db="EMBL/GenBank/DDBJ databases">
        <authorList>
            <person name="de Groot N.N."/>
        </authorList>
    </citation>
    <scope>NUCLEOTIDE SEQUENCE [LARGE SCALE GENOMIC DNA]</scope>
    <source>
        <strain evidence="1 2">DSM 2895</strain>
    </source>
</reference>
<proteinExistence type="predicted"/>
<protein>
    <submittedName>
        <fullName evidence="1">Uncharacterized protein</fullName>
    </submittedName>
</protein>
<sequence length="69" mass="8314">MGDFILKKEYLEHVLEVFGEILGRYSFVDTKKDPFFEQKQAQFHHTNYARTKTVYNAFTSQRFSNRFRG</sequence>
<evidence type="ECO:0000313" key="1">
    <source>
        <dbReference type="EMBL" id="SDK03040.1"/>
    </source>
</evidence>
<dbReference type="Proteomes" id="UP000182836">
    <property type="component" value="Unassembled WGS sequence"/>
</dbReference>
<dbReference type="EMBL" id="FNED01000036">
    <property type="protein sequence ID" value="SDK03040.1"/>
    <property type="molecule type" value="Genomic_DNA"/>
</dbReference>
<accession>A0A1G8YLT8</accession>
<organism evidence="1 2">
    <name type="scientific">Aneurinibacillus migulanus</name>
    <name type="common">Bacillus migulanus</name>
    <dbReference type="NCBI Taxonomy" id="47500"/>
    <lineage>
        <taxon>Bacteria</taxon>
        <taxon>Bacillati</taxon>
        <taxon>Bacillota</taxon>
        <taxon>Bacilli</taxon>
        <taxon>Bacillales</taxon>
        <taxon>Paenibacillaceae</taxon>
        <taxon>Aneurinibacillus group</taxon>
        <taxon>Aneurinibacillus</taxon>
    </lineage>
</organism>
<name>A0A1G8YLT8_ANEMI</name>
<evidence type="ECO:0000313" key="2">
    <source>
        <dbReference type="Proteomes" id="UP000182836"/>
    </source>
</evidence>
<gene>
    <name evidence="1" type="ORF">SAMN04487909_13626</name>
</gene>